<dbReference type="Proteomes" id="UP001297272">
    <property type="component" value="Unassembled WGS sequence"/>
</dbReference>
<name>A0ABS5RT13_9HYPH</name>
<dbReference type="InterPro" id="IPR004044">
    <property type="entry name" value="KH_dom_type_2"/>
</dbReference>
<proteinExistence type="inferred from homology"/>
<dbReference type="InterPro" id="IPR009019">
    <property type="entry name" value="KH_sf_prok-type"/>
</dbReference>
<dbReference type="Gene3D" id="3.30.300.20">
    <property type="match status" value="1"/>
</dbReference>
<evidence type="ECO:0000256" key="1">
    <source>
        <dbReference type="ARBA" id="ARBA00007921"/>
    </source>
</evidence>
<comment type="similarity">
    <text evidence="1 6 7 8">Belongs to the TRAFAC class TrmE-Era-EngA-EngB-Septin-like GTPase superfamily. Era GTPase family.</text>
</comment>
<dbReference type="InterPro" id="IPR005225">
    <property type="entry name" value="Small_GTP-bd"/>
</dbReference>
<dbReference type="NCBIfam" id="NF000908">
    <property type="entry name" value="PRK00089.1"/>
    <property type="match status" value="1"/>
</dbReference>
<dbReference type="RefSeq" id="WP_213983531.1">
    <property type="nucleotide sequence ID" value="NZ_JAFMNX010000001.1"/>
</dbReference>
<feature type="region of interest" description="G1" evidence="7">
    <location>
        <begin position="29"/>
        <end position="36"/>
    </location>
</feature>
<feature type="region of interest" description="G5" evidence="7">
    <location>
        <begin position="167"/>
        <end position="169"/>
    </location>
</feature>
<comment type="function">
    <text evidence="6">An essential GTPase that binds both GDP and GTP, with rapid nucleotide exchange. Plays a role in 16S rRNA processing and 30S ribosomal subunit biogenesis and possibly also in cell cycle regulation and energy metabolism.</text>
</comment>
<feature type="binding site" evidence="6">
    <location>
        <begin position="138"/>
        <end position="141"/>
    </location>
    <ligand>
        <name>GTP</name>
        <dbReference type="ChEBI" id="CHEBI:37565"/>
    </ligand>
</feature>
<dbReference type="CDD" id="cd04163">
    <property type="entry name" value="Era"/>
    <property type="match status" value="1"/>
</dbReference>
<sequence>MNETEDMAGGSAETATTPDTRSGFVALIGAPNAGKSTLLNQLVGSKVSIVTHKVQTTRAMVRGVVTQDKAQIVFVDTPGIFRPRRRLDTAMVTTAWRGAKDADLIVLLIDAERGIRGDAQAILESLADVQQPKILLLNKVDRVNPEALLKLTSEANEKVAFTRTFMISALTGSGCKDFLNYLAETLPAGPWYYPEDQISDLPMRQLAAEVTREKLYLRLHQELPYSSTIETEKWEEKKDGSVRIEQVIYVERDSQKKIVLGHKGETIRSIGQAARREIGEMLEQPVHLFLFVKVRENWGDDPERYREMGLEFPS</sequence>
<evidence type="ECO:0000256" key="4">
    <source>
        <dbReference type="ARBA" id="ARBA00022884"/>
    </source>
</evidence>
<keyword evidence="4 6" id="KW-0694">RNA-binding</keyword>
<keyword evidence="12" id="KW-1185">Reference proteome</keyword>
<dbReference type="PANTHER" id="PTHR42698:SF1">
    <property type="entry name" value="GTPASE ERA, MITOCHONDRIAL"/>
    <property type="match status" value="1"/>
</dbReference>
<evidence type="ECO:0000259" key="10">
    <source>
        <dbReference type="PROSITE" id="PS51713"/>
    </source>
</evidence>
<dbReference type="PROSITE" id="PS50823">
    <property type="entry name" value="KH_TYPE_2"/>
    <property type="match status" value="1"/>
</dbReference>
<dbReference type="HAMAP" id="MF_00367">
    <property type="entry name" value="GTPase_Era"/>
    <property type="match status" value="1"/>
</dbReference>
<dbReference type="InterPro" id="IPR015946">
    <property type="entry name" value="KH_dom-like_a/b"/>
</dbReference>
<keyword evidence="3 6" id="KW-0547">Nucleotide-binding</keyword>
<evidence type="ECO:0000256" key="3">
    <source>
        <dbReference type="ARBA" id="ARBA00022741"/>
    </source>
</evidence>
<evidence type="ECO:0000259" key="9">
    <source>
        <dbReference type="PROSITE" id="PS50823"/>
    </source>
</evidence>
<evidence type="ECO:0000256" key="5">
    <source>
        <dbReference type="ARBA" id="ARBA00023134"/>
    </source>
</evidence>
<keyword evidence="5 6" id="KW-0342">GTP-binding</keyword>
<dbReference type="NCBIfam" id="TIGR00436">
    <property type="entry name" value="era"/>
    <property type="match status" value="1"/>
</dbReference>
<organism evidence="11 12">
    <name type="scientific">Tianweitania aestuarii</name>
    <dbReference type="NCBI Taxonomy" id="2814886"/>
    <lineage>
        <taxon>Bacteria</taxon>
        <taxon>Pseudomonadati</taxon>
        <taxon>Pseudomonadota</taxon>
        <taxon>Alphaproteobacteria</taxon>
        <taxon>Hyphomicrobiales</taxon>
        <taxon>Phyllobacteriaceae</taxon>
        <taxon>Tianweitania</taxon>
    </lineage>
</organism>
<evidence type="ECO:0000313" key="12">
    <source>
        <dbReference type="Proteomes" id="UP001297272"/>
    </source>
</evidence>
<dbReference type="PANTHER" id="PTHR42698">
    <property type="entry name" value="GTPASE ERA"/>
    <property type="match status" value="1"/>
</dbReference>
<feature type="binding site" evidence="6">
    <location>
        <begin position="76"/>
        <end position="80"/>
    </location>
    <ligand>
        <name>GTP</name>
        <dbReference type="ChEBI" id="CHEBI:37565"/>
    </ligand>
</feature>
<accession>A0ABS5RT13</accession>
<dbReference type="InterPro" id="IPR006073">
    <property type="entry name" value="GTP-bd"/>
</dbReference>
<dbReference type="SUPFAM" id="SSF54814">
    <property type="entry name" value="Prokaryotic type KH domain (KH-domain type II)"/>
    <property type="match status" value="1"/>
</dbReference>
<feature type="region of interest" description="G2" evidence="7">
    <location>
        <begin position="55"/>
        <end position="59"/>
    </location>
</feature>
<dbReference type="Pfam" id="PF01926">
    <property type="entry name" value="MMR_HSR1"/>
    <property type="match status" value="1"/>
</dbReference>
<feature type="binding site" evidence="6">
    <location>
        <begin position="29"/>
        <end position="36"/>
    </location>
    <ligand>
        <name>GTP</name>
        <dbReference type="ChEBI" id="CHEBI:37565"/>
    </ligand>
</feature>
<evidence type="ECO:0000256" key="7">
    <source>
        <dbReference type="PROSITE-ProRule" id="PRU01050"/>
    </source>
</evidence>
<feature type="region of interest" description="G4" evidence="7">
    <location>
        <begin position="138"/>
        <end position="141"/>
    </location>
</feature>
<evidence type="ECO:0000256" key="8">
    <source>
        <dbReference type="RuleBase" id="RU003761"/>
    </source>
</evidence>
<keyword evidence="6" id="KW-0699">rRNA-binding</keyword>
<keyword evidence="6" id="KW-0963">Cytoplasm</keyword>
<dbReference type="SUPFAM" id="SSF52540">
    <property type="entry name" value="P-loop containing nucleoside triphosphate hydrolases"/>
    <property type="match status" value="1"/>
</dbReference>
<dbReference type="InterPro" id="IPR027417">
    <property type="entry name" value="P-loop_NTPase"/>
</dbReference>
<dbReference type="NCBIfam" id="TIGR00231">
    <property type="entry name" value="small_GTP"/>
    <property type="match status" value="1"/>
</dbReference>
<comment type="subunit">
    <text evidence="6">Monomer.</text>
</comment>
<gene>
    <name evidence="6 11" type="primary">era</name>
    <name evidence="11" type="ORF">JYU29_04495</name>
</gene>
<comment type="caution">
    <text evidence="11">The sequence shown here is derived from an EMBL/GenBank/DDBJ whole genome shotgun (WGS) entry which is preliminary data.</text>
</comment>
<comment type="subcellular location">
    <subcellularLocation>
        <location evidence="6">Cytoplasm</location>
    </subcellularLocation>
    <subcellularLocation>
        <location evidence="6">Cell membrane</location>
        <topology evidence="6">Peripheral membrane protein</topology>
    </subcellularLocation>
</comment>
<dbReference type="EMBL" id="JAFMNX010000001">
    <property type="protein sequence ID" value="MBS9719945.1"/>
    <property type="molecule type" value="Genomic_DNA"/>
</dbReference>
<feature type="domain" description="KH type-2" evidence="9">
    <location>
        <begin position="219"/>
        <end position="296"/>
    </location>
</feature>
<keyword evidence="6" id="KW-1003">Cell membrane</keyword>
<feature type="region of interest" description="G3" evidence="7">
    <location>
        <begin position="76"/>
        <end position="79"/>
    </location>
</feature>
<evidence type="ECO:0000256" key="2">
    <source>
        <dbReference type="ARBA" id="ARBA00020484"/>
    </source>
</evidence>
<protein>
    <recommendedName>
        <fullName evidence="2 6">GTPase Era</fullName>
    </recommendedName>
</protein>
<feature type="domain" description="Era-type G" evidence="10">
    <location>
        <begin position="21"/>
        <end position="188"/>
    </location>
</feature>
<reference evidence="11 12" key="1">
    <citation type="submission" date="2021-03" db="EMBL/GenBank/DDBJ databases">
        <title>Tianweitania aestuarii sp. nov., isolated from a tidal flat.</title>
        <authorList>
            <person name="Park S."/>
            <person name="Yoon J.-H."/>
        </authorList>
    </citation>
    <scope>NUCLEOTIDE SEQUENCE [LARGE SCALE GENOMIC DNA]</scope>
    <source>
        <strain evidence="11 12">BSSL-BM11</strain>
    </source>
</reference>
<evidence type="ECO:0000313" key="11">
    <source>
        <dbReference type="EMBL" id="MBS9719945.1"/>
    </source>
</evidence>
<dbReference type="InterPro" id="IPR030388">
    <property type="entry name" value="G_ERA_dom"/>
</dbReference>
<dbReference type="Gene3D" id="3.40.50.300">
    <property type="entry name" value="P-loop containing nucleotide triphosphate hydrolases"/>
    <property type="match status" value="1"/>
</dbReference>
<dbReference type="InterPro" id="IPR005662">
    <property type="entry name" value="GTPase_Era-like"/>
</dbReference>
<dbReference type="PROSITE" id="PS51713">
    <property type="entry name" value="G_ERA"/>
    <property type="match status" value="1"/>
</dbReference>
<evidence type="ECO:0000256" key="6">
    <source>
        <dbReference type="HAMAP-Rule" id="MF_00367"/>
    </source>
</evidence>
<dbReference type="CDD" id="cd22534">
    <property type="entry name" value="KH-II_Era"/>
    <property type="match status" value="1"/>
</dbReference>
<keyword evidence="6" id="KW-0472">Membrane</keyword>
<dbReference type="Pfam" id="PF07650">
    <property type="entry name" value="KH_2"/>
    <property type="match status" value="1"/>
</dbReference>
<keyword evidence="6" id="KW-0690">Ribosome biogenesis</keyword>